<keyword evidence="4" id="KW-1185">Reference proteome</keyword>
<dbReference type="EMBL" id="JAJTJA010000007">
    <property type="protein sequence ID" value="KAH8696582.1"/>
    <property type="molecule type" value="Genomic_DNA"/>
</dbReference>
<protein>
    <recommendedName>
        <fullName evidence="2">HTH CENPB-type domain-containing protein</fullName>
    </recommendedName>
</protein>
<dbReference type="Pfam" id="PF03221">
    <property type="entry name" value="HTH_Tnp_Tc5"/>
    <property type="match status" value="1"/>
</dbReference>
<reference evidence="3" key="1">
    <citation type="submission" date="2021-12" db="EMBL/GenBank/DDBJ databases">
        <title>Convergent genome expansion in fungi linked to evolution of root-endophyte symbiosis.</title>
        <authorList>
            <consortium name="DOE Joint Genome Institute"/>
            <person name="Ke Y.-H."/>
            <person name="Bonito G."/>
            <person name="Liao H.-L."/>
            <person name="Looney B."/>
            <person name="Rojas-Flechas A."/>
            <person name="Nash J."/>
            <person name="Hameed K."/>
            <person name="Schadt C."/>
            <person name="Martin F."/>
            <person name="Crous P.W."/>
            <person name="Miettinen O."/>
            <person name="Magnuson J.K."/>
            <person name="Labbe J."/>
            <person name="Jacobson D."/>
            <person name="Doktycz M.J."/>
            <person name="Veneault-Fourrey C."/>
            <person name="Kuo A."/>
            <person name="Mondo S."/>
            <person name="Calhoun S."/>
            <person name="Riley R."/>
            <person name="Ohm R."/>
            <person name="LaButti K."/>
            <person name="Andreopoulos B."/>
            <person name="Pangilinan J."/>
            <person name="Nolan M."/>
            <person name="Tritt A."/>
            <person name="Clum A."/>
            <person name="Lipzen A."/>
            <person name="Daum C."/>
            <person name="Barry K."/>
            <person name="Grigoriev I.V."/>
            <person name="Vilgalys R."/>
        </authorList>
    </citation>
    <scope>NUCLEOTIDE SEQUENCE</scope>
    <source>
        <strain evidence="3">PMI_201</strain>
    </source>
</reference>
<feature type="domain" description="HTH CENPB-type" evidence="2">
    <location>
        <begin position="65"/>
        <end position="117"/>
    </location>
</feature>
<accession>A0AAD4KNA8</accession>
<dbReference type="InterPro" id="IPR006600">
    <property type="entry name" value="HTH_CenpB_DNA-bd_dom"/>
</dbReference>
<organism evidence="3 4">
    <name type="scientific">Talaromyces proteolyticus</name>
    <dbReference type="NCBI Taxonomy" id="1131652"/>
    <lineage>
        <taxon>Eukaryota</taxon>
        <taxon>Fungi</taxon>
        <taxon>Dikarya</taxon>
        <taxon>Ascomycota</taxon>
        <taxon>Pezizomycotina</taxon>
        <taxon>Eurotiomycetes</taxon>
        <taxon>Eurotiomycetidae</taxon>
        <taxon>Eurotiales</taxon>
        <taxon>Trichocomaceae</taxon>
        <taxon>Talaromyces</taxon>
        <taxon>Talaromyces sect. Bacilispori</taxon>
    </lineage>
</organism>
<dbReference type="Proteomes" id="UP001201262">
    <property type="component" value="Unassembled WGS sequence"/>
</dbReference>
<comment type="caution">
    <text evidence="3">The sequence shown here is derived from an EMBL/GenBank/DDBJ whole genome shotgun (WGS) entry which is preliminary data.</text>
</comment>
<sequence>MTPKLYKEEEELISKAPSVCQRHKNPNFSKLAREYRVSHKKLSHQWNGLPSRSTHPPTNRLLSLDQEKAFFLWLKELNNIDAPSTNGQIKENTNYLLVKDLTFPREPSCAGKTWIYNKYIRVTGIDTGSTFMLGVNCDLS</sequence>
<dbReference type="AlphaFoldDB" id="A0AAD4KNA8"/>
<name>A0AAD4KNA8_9EURO</name>
<dbReference type="GO" id="GO:0003677">
    <property type="term" value="F:DNA binding"/>
    <property type="evidence" value="ECO:0007669"/>
    <property type="project" value="UniProtKB-KW"/>
</dbReference>
<keyword evidence="1" id="KW-0238">DNA-binding</keyword>
<evidence type="ECO:0000313" key="3">
    <source>
        <dbReference type="EMBL" id="KAH8696582.1"/>
    </source>
</evidence>
<evidence type="ECO:0000256" key="1">
    <source>
        <dbReference type="ARBA" id="ARBA00023125"/>
    </source>
</evidence>
<evidence type="ECO:0000313" key="4">
    <source>
        <dbReference type="Proteomes" id="UP001201262"/>
    </source>
</evidence>
<dbReference type="RefSeq" id="XP_046071518.1">
    <property type="nucleotide sequence ID" value="XM_046221842.1"/>
</dbReference>
<evidence type="ECO:0000259" key="2">
    <source>
        <dbReference type="Pfam" id="PF03221"/>
    </source>
</evidence>
<gene>
    <name evidence="3" type="ORF">BGW36DRAFT_452282</name>
</gene>
<dbReference type="GeneID" id="70252129"/>
<proteinExistence type="predicted"/>